<reference evidence="2" key="2">
    <citation type="submission" date="2020-09" db="EMBL/GenBank/DDBJ databases">
        <authorList>
            <person name="Sun Q."/>
            <person name="Sedlacek I."/>
        </authorList>
    </citation>
    <scope>NUCLEOTIDE SEQUENCE</scope>
    <source>
        <strain evidence="2">CCM 8711</strain>
    </source>
</reference>
<keyword evidence="3" id="KW-1185">Reference proteome</keyword>
<organism evidence="2 3">
    <name type="scientific">Mucilaginibacter galii</name>
    <dbReference type="NCBI Taxonomy" id="2005073"/>
    <lineage>
        <taxon>Bacteria</taxon>
        <taxon>Pseudomonadati</taxon>
        <taxon>Bacteroidota</taxon>
        <taxon>Sphingobacteriia</taxon>
        <taxon>Sphingobacteriales</taxon>
        <taxon>Sphingobacteriaceae</taxon>
        <taxon>Mucilaginibacter</taxon>
    </lineage>
</organism>
<evidence type="ECO:0000259" key="1">
    <source>
        <dbReference type="PROSITE" id="PS50801"/>
    </source>
</evidence>
<dbReference type="PANTHER" id="PTHR33495">
    <property type="entry name" value="ANTI-SIGMA FACTOR ANTAGONIST TM_1081-RELATED-RELATED"/>
    <property type="match status" value="1"/>
</dbReference>
<feature type="domain" description="STAS" evidence="1">
    <location>
        <begin position="20"/>
        <end position="112"/>
    </location>
</feature>
<dbReference type="InterPro" id="IPR002645">
    <property type="entry name" value="STAS_dom"/>
</dbReference>
<dbReference type="Proteomes" id="UP000662074">
    <property type="component" value="Unassembled WGS sequence"/>
</dbReference>
<dbReference type="SUPFAM" id="SSF52091">
    <property type="entry name" value="SpoIIaa-like"/>
    <property type="match status" value="1"/>
</dbReference>
<sequence length="112" mass="12708">MINISKEEAAYILVDVNLTEANLSHSDQFKSELIALLNDKQRSIWLNMQHVSYVDSSFLGAMVAGLKHAIGMKRDVVLINLQKDIDDMLKLIRLDKVFKIYSTEEEAQQAIA</sequence>
<dbReference type="AlphaFoldDB" id="A0A917J954"/>
<dbReference type="InterPro" id="IPR036513">
    <property type="entry name" value="STAS_dom_sf"/>
</dbReference>
<dbReference type="EMBL" id="BMDO01000001">
    <property type="protein sequence ID" value="GGI49736.1"/>
    <property type="molecule type" value="Genomic_DNA"/>
</dbReference>
<comment type="caution">
    <text evidence="2">The sequence shown here is derived from an EMBL/GenBank/DDBJ whole genome shotgun (WGS) entry which is preliminary data.</text>
</comment>
<dbReference type="Pfam" id="PF01740">
    <property type="entry name" value="STAS"/>
    <property type="match status" value="1"/>
</dbReference>
<dbReference type="PROSITE" id="PS50801">
    <property type="entry name" value="STAS"/>
    <property type="match status" value="1"/>
</dbReference>
<protein>
    <submittedName>
        <fullName evidence="2">Anti-sigma factor antagonist</fullName>
    </submittedName>
</protein>
<dbReference type="RefSeq" id="WP_188414242.1">
    <property type="nucleotide sequence ID" value="NZ_BMDO01000001.1"/>
</dbReference>
<evidence type="ECO:0000313" key="3">
    <source>
        <dbReference type="Proteomes" id="UP000662074"/>
    </source>
</evidence>
<dbReference type="PANTHER" id="PTHR33495:SF2">
    <property type="entry name" value="ANTI-SIGMA FACTOR ANTAGONIST TM_1081-RELATED"/>
    <property type="match status" value="1"/>
</dbReference>
<reference evidence="2" key="1">
    <citation type="journal article" date="2014" name="Int. J. Syst. Evol. Microbiol.">
        <title>Complete genome sequence of Corynebacterium casei LMG S-19264T (=DSM 44701T), isolated from a smear-ripened cheese.</title>
        <authorList>
            <consortium name="US DOE Joint Genome Institute (JGI-PGF)"/>
            <person name="Walter F."/>
            <person name="Albersmeier A."/>
            <person name="Kalinowski J."/>
            <person name="Ruckert C."/>
        </authorList>
    </citation>
    <scope>NUCLEOTIDE SEQUENCE</scope>
    <source>
        <strain evidence="2">CCM 8711</strain>
    </source>
</reference>
<gene>
    <name evidence="2" type="ORF">GCM10011425_09480</name>
</gene>
<dbReference type="CDD" id="cd07043">
    <property type="entry name" value="STAS_anti-anti-sigma_factors"/>
    <property type="match status" value="1"/>
</dbReference>
<proteinExistence type="predicted"/>
<name>A0A917J954_9SPHI</name>
<dbReference type="Gene3D" id="3.30.750.24">
    <property type="entry name" value="STAS domain"/>
    <property type="match status" value="1"/>
</dbReference>
<accession>A0A917J954</accession>
<dbReference type="GO" id="GO:0043856">
    <property type="term" value="F:anti-sigma factor antagonist activity"/>
    <property type="evidence" value="ECO:0007669"/>
    <property type="project" value="TreeGrafter"/>
</dbReference>
<evidence type="ECO:0000313" key="2">
    <source>
        <dbReference type="EMBL" id="GGI49736.1"/>
    </source>
</evidence>